<dbReference type="FunFam" id="3.30.30.30:FF:000003">
    <property type="entry name" value="Heat shock protein 9"/>
    <property type="match status" value="1"/>
</dbReference>
<sequence length="162" mass="18269">MKSGKMNKPKAIGIDLGTTYSCVGVFENGKVEIIANSHGERTTPSVVAFIDGQKTIGEWPKKQIRRHPLNVVSCAKRLIGRKFDDPNVQKDIKNLPFKIISNSKNGNAAVEIVFKNETRIFTPEEISAYILVEMKETALKYLGGKKDDFVDAQQWMQQNWQN</sequence>
<dbReference type="Proteomes" id="UP000887577">
    <property type="component" value="Unplaced"/>
</dbReference>
<dbReference type="WBParaSite" id="PSU_v2.g7337.t1">
    <property type="protein sequence ID" value="PSU_v2.g7337.t1"/>
    <property type="gene ID" value="PSU_v2.g7337"/>
</dbReference>
<keyword evidence="4" id="KW-1185">Reference proteome</keyword>
<dbReference type="Gene3D" id="3.30.420.40">
    <property type="match status" value="1"/>
</dbReference>
<evidence type="ECO:0000313" key="4">
    <source>
        <dbReference type="Proteomes" id="UP000887577"/>
    </source>
</evidence>
<evidence type="ECO:0000256" key="1">
    <source>
        <dbReference type="ARBA" id="ARBA00007381"/>
    </source>
</evidence>
<keyword evidence="3" id="KW-0067">ATP-binding</keyword>
<dbReference type="GO" id="GO:0140662">
    <property type="term" value="F:ATP-dependent protein folding chaperone"/>
    <property type="evidence" value="ECO:0007669"/>
    <property type="project" value="InterPro"/>
</dbReference>
<dbReference type="PRINTS" id="PR00301">
    <property type="entry name" value="HEATSHOCK70"/>
</dbReference>
<comment type="similarity">
    <text evidence="1">Belongs to the heat shock protein 70 family.</text>
</comment>
<dbReference type="PROSITE" id="PS00297">
    <property type="entry name" value="HSP70_1"/>
    <property type="match status" value="1"/>
</dbReference>
<evidence type="ECO:0000256" key="2">
    <source>
        <dbReference type="ARBA" id="ARBA00022741"/>
    </source>
</evidence>
<dbReference type="PANTHER" id="PTHR19375">
    <property type="entry name" value="HEAT SHOCK PROTEIN 70KDA"/>
    <property type="match status" value="1"/>
</dbReference>
<evidence type="ECO:0000256" key="3">
    <source>
        <dbReference type="ARBA" id="ARBA00022840"/>
    </source>
</evidence>
<dbReference type="InterPro" id="IPR018181">
    <property type="entry name" value="Heat_shock_70_CS"/>
</dbReference>
<name>A0A914Z3R3_9BILA</name>
<dbReference type="Gene3D" id="3.30.30.30">
    <property type="match status" value="1"/>
</dbReference>
<dbReference type="SUPFAM" id="SSF53067">
    <property type="entry name" value="Actin-like ATPase domain"/>
    <property type="match status" value="1"/>
</dbReference>
<dbReference type="InterPro" id="IPR013126">
    <property type="entry name" value="Hsp_70_fam"/>
</dbReference>
<organism evidence="4 5">
    <name type="scientific">Panagrolaimus superbus</name>
    <dbReference type="NCBI Taxonomy" id="310955"/>
    <lineage>
        <taxon>Eukaryota</taxon>
        <taxon>Metazoa</taxon>
        <taxon>Ecdysozoa</taxon>
        <taxon>Nematoda</taxon>
        <taxon>Chromadorea</taxon>
        <taxon>Rhabditida</taxon>
        <taxon>Tylenchina</taxon>
        <taxon>Panagrolaimomorpha</taxon>
        <taxon>Panagrolaimoidea</taxon>
        <taxon>Panagrolaimidae</taxon>
        <taxon>Panagrolaimus</taxon>
    </lineage>
</organism>
<accession>A0A914Z3R3</accession>
<dbReference type="InterPro" id="IPR043129">
    <property type="entry name" value="ATPase_NBD"/>
</dbReference>
<dbReference type="AlphaFoldDB" id="A0A914Z3R3"/>
<dbReference type="GO" id="GO:0006950">
    <property type="term" value="P:response to stress"/>
    <property type="evidence" value="ECO:0007669"/>
    <property type="project" value="UniProtKB-ARBA"/>
</dbReference>
<dbReference type="GO" id="GO:0005524">
    <property type="term" value="F:ATP binding"/>
    <property type="evidence" value="ECO:0007669"/>
    <property type="project" value="UniProtKB-KW"/>
</dbReference>
<protein>
    <submittedName>
        <fullName evidence="5">Heat shock protein 70</fullName>
    </submittedName>
</protein>
<dbReference type="Pfam" id="PF00012">
    <property type="entry name" value="HSP70"/>
    <property type="match status" value="1"/>
</dbReference>
<proteinExistence type="inferred from homology"/>
<keyword evidence="2" id="KW-0547">Nucleotide-binding</keyword>
<evidence type="ECO:0000313" key="5">
    <source>
        <dbReference type="WBParaSite" id="PSU_v2.g7337.t1"/>
    </source>
</evidence>
<reference evidence="5" key="1">
    <citation type="submission" date="2022-11" db="UniProtKB">
        <authorList>
            <consortium name="WormBaseParasite"/>
        </authorList>
    </citation>
    <scope>IDENTIFICATION</scope>
</reference>